<dbReference type="Pfam" id="PF00174">
    <property type="entry name" value="Oxidored_molyb"/>
    <property type="match status" value="1"/>
</dbReference>
<dbReference type="InterPro" id="IPR001709">
    <property type="entry name" value="Flavoprot_Pyr_Nucl_cyt_Rdtase"/>
</dbReference>
<feature type="domain" description="Cytochrome b5 heme-binding" evidence="18">
    <location>
        <begin position="521"/>
        <end position="595"/>
    </location>
</feature>
<evidence type="ECO:0000259" key="19">
    <source>
        <dbReference type="PROSITE" id="PS51384"/>
    </source>
</evidence>
<evidence type="ECO:0000256" key="9">
    <source>
        <dbReference type="ARBA" id="ARBA00022505"/>
    </source>
</evidence>
<evidence type="ECO:0000256" key="2">
    <source>
        <dbReference type="ARBA" id="ARBA00001971"/>
    </source>
</evidence>
<evidence type="ECO:0000256" key="11">
    <source>
        <dbReference type="ARBA" id="ARBA00022630"/>
    </source>
</evidence>
<keyword evidence="15" id="KW-0408">Iron</keyword>
<evidence type="ECO:0000256" key="13">
    <source>
        <dbReference type="ARBA" id="ARBA00022827"/>
    </source>
</evidence>
<dbReference type="Gene3D" id="3.10.120.10">
    <property type="entry name" value="Cytochrome b5-like heme/steroid binding domain"/>
    <property type="match status" value="1"/>
</dbReference>
<dbReference type="GO" id="GO:0050464">
    <property type="term" value="F:nitrate reductase (NADPH) activity"/>
    <property type="evidence" value="ECO:0007669"/>
    <property type="project" value="UniProtKB-EC"/>
</dbReference>
<dbReference type="InterPro" id="IPR008333">
    <property type="entry name" value="Cbr1-like_FAD-bd_dom"/>
</dbReference>
<evidence type="ECO:0000256" key="5">
    <source>
        <dbReference type="ARBA" id="ARBA00006253"/>
    </source>
</evidence>
<dbReference type="Gene3D" id="3.40.50.80">
    <property type="entry name" value="Nucleotide-binding domain of ferredoxin-NADP reductase (FNR) module"/>
    <property type="match status" value="1"/>
</dbReference>
<dbReference type="PRINTS" id="PR00406">
    <property type="entry name" value="CYTB5RDTASE"/>
</dbReference>
<dbReference type="InterPro" id="IPR039261">
    <property type="entry name" value="FNR_nucleotide-bd"/>
</dbReference>
<dbReference type="InterPro" id="IPR000572">
    <property type="entry name" value="OxRdtase_Mopterin-bd_dom"/>
</dbReference>
<keyword evidence="10" id="KW-0349">Heme</keyword>
<dbReference type="GO" id="GO:0020037">
    <property type="term" value="F:heme binding"/>
    <property type="evidence" value="ECO:0007669"/>
    <property type="project" value="InterPro"/>
</dbReference>
<dbReference type="PROSITE" id="PS51384">
    <property type="entry name" value="FAD_FR"/>
    <property type="match status" value="1"/>
</dbReference>
<dbReference type="PRINTS" id="PR00371">
    <property type="entry name" value="FPNCR"/>
</dbReference>
<comment type="cofactor">
    <cofactor evidence="2">
        <name>heme</name>
        <dbReference type="ChEBI" id="CHEBI:30413"/>
    </cofactor>
</comment>
<dbReference type="SUPFAM" id="SSF56524">
    <property type="entry name" value="Oxidoreductase molybdopterin-binding domain"/>
    <property type="match status" value="1"/>
</dbReference>
<comment type="caution">
    <text evidence="20">The sequence shown here is derived from an EMBL/GenBank/DDBJ whole genome shotgun (WGS) entry which is preliminary data.</text>
</comment>
<dbReference type="GO" id="GO:0008482">
    <property type="term" value="F:sulfite oxidase activity"/>
    <property type="evidence" value="ECO:0007669"/>
    <property type="project" value="TreeGrafter"/>
</dbReference>
<evidence type="ECO:0000256" key="17">
    <source>
        <dbReference type="ARBA" id="ARBA00049155"/>
    </source>
</evidence>
<evidence type="ECO:0000256" key="6">
    <source>
        <dbReference type="ARBA" id="ARBA00011738"/>
    </source>
</evidence>
<reference evidence="20 21" key="1">
    <citation type="submission" date="2024-01" db="EMBL/GenBank/DDBJ databases">
        <title>A draft genome for a cacao thread blight-causing isolate of Paramarasmius palmivorus.</title>
        <authorList>
            <person name="Baruah I.K."/>
            <person name="Bukari Y."/>
            <person name="Amoako-Attah I."/>
            <person name="Meinhardt L.W."/>
            <person name="Bailey B.A."/>
            <person name="Cohen S.P."/>
        </authorList>
    </citation>
    <scope>NUCLEOTIDE SEQUENCE [LARGE SCALE GENOMIC DNA]</scope>
    <source>
        <strain evidence="20 21">GH-12</strain>
    </source>
</reference>
<dbReference type="SUPFAM" id="SSF63380">
    <property type="entry name" value="Riboflavin synthase domain-like"/>
    <property type="match status" value="1"/>
</dbReference>
<feature type="domain" description="FAD-binding FR-type" evidence="19">
    <location>
        <begin position="631"/>
        <end position="743"/>
    </location>
</feature>
<protein>
    <recommendedName>
        <fullName evidence="8">Nitrate reductase [NADPH]</fullName>
        <ecNumber evidence="7">1.7.1.3</ecNumber>
    </recommendedName>
</protein>
<dbReference type="Gene3D" id="2.60.40.650">
    <property type="match status" value="1"/>
</dbReference>
<accession>A0AAW0E2T4</accession>
<evidence type="ECO:0000256" key="3">
    <source>
        <dbReference type="ARBA" id="ARBA00001974"/>
    </source>
</evidence>
<dbReference type="Proteomes" id="UP001383192">
    <property type="component" value="Unassembled WGS sequence"/>
</dbReference>
<sequence>MDQVCPPLPQHFPSLPKNVAPTQAAPADAQTPDFWVNRNPDLIRLTGKHPFNCESRLSKLYDAGFLTPAHLHFVRNHGAVPQVDQETLNNWKIRIYGLVREEFSLSISDLKSLFPVVTLPVTLVCAGNRRKEQNVVRKSLGFNWGSGGVSTALWTGVYLSDVLEYVGADRRRAKHVVFEGSDSLPNGPYGTSQRFSWASDKERGMVIAWAMNGLPLEPDHGFPVRVIIPGQIGGRSVKWLRSIEVSSEESKHHRLDATQLHYFDNRILPIQLSPEQARIEKQWWYDSRYLINELSVNSAVVKPDHAEELRVSTTEGLYEIRGYAYSGGGRRVTRVEVSFDDGRNWSLSDIAYPEDDYRKFAHQDEVYGTLDLTDRDTSLSVHYAVPYSLALRFVGSCWCFWKFNAPFQTLLDSGCITVRAMDESGNMQPRDMYTNATSMLNNWWFRVAIVKCADDTGCTVLRFEHPAPVGMTSPGWMERFKEQSLDVLQPEFSPVQAQNSQAPASVSTPTVSVKWIKQGVNRIISMEEFEQGAESRCWFNISGEVYDATEYLKEHPGGEDSILLMKGEDATEDFMAIHSTDAKERLRQYHIGTLEQQKADLTGLSRQTPVEVVKAPPKVTEDLSTAFLHPKKWKTLRLTEIIPANYNTFTFRFALDHPEQHLGLPSGQHVFMRMKSRKMGSVVQRAYTPVSPFDEKGKIDFLIKVYYPTRQFPQGGRMTMSLHDLVVGDTVEVKGPFGSFIWKGNSTALYKGVSRVIREVGMVCGGSGITPIFQVLTSIMDEGIKRNVEIRVWLVYANQTEEDILCREQLESFVSRAPKHFRLYYTLSTISGISRDWQFGKGKVDEVMLRKHLPSPSQEGIVLACGPEAMIERTVKPCLRKIGWDIDTALVVF</sequence>
<dbReference type="SUPFAM" id="SSF52343">
    <property type="entry name" value="Ferredoxin reductase-like, C-terminal NADP-linked domain"/>
    <property type="match status" value="1"/>
</dbReference>
<proteinExistence type="inferred from homology"/>
<dbReference type="CDD" id="cd06183">
    <property type="entry name" value="cyt_b5_reduct_like"/>
    <property type="match status" value="1"/>
</dbReference>
<comment type="function">
    <text evidence="4">Nitrate reductase is a key enzyme involved in the first step of nitrate assimilation in plants, fungi and bacteria.</text>
</comment>
<evidence type="ECO:0000256" key="8">
    <source>
        <dbReference type="ARBA" id="ARBA00015499"/>
    </source>
</evidence>
<evidence type="ECO:0000256" key="4">
    <source>
        <dbReference type="ARBA" id="ARBA00003838"/>
    </source>
</evidence>
<dbReference type="PROSITE" id="PS50255">
    <property type="entry name" value="CYTOCHROME_B5_2"/>
    <property type="match status" value="1"/>
</dbReference>
<comment type="subunit">
    <text evidence="6">Homodimer.</text>
</comment>
<dbReference type="PROSITE" id="PS00191">
    <property type="entry name" value="CYTOCHROME_B5_1"/>
    <property type="match status" value="1"/>
</dbReference>
<keyword evidence="12" id="KW-0479">Metal-binding</keyword>
<comment type="similarity">
    <text evidence="5">Belongs to the nitrate reductase family.</text>
</comment>
<dbReference type="Pfam" id="PF00175">
    <property type="entry name" value="NAD_binding_1"/>
    <property type="match status" value="1"/>
</dbReference>
<evidence type="ECO:0000256" key="7">
    <source>
        <dbReference type="ARBA" id="ARBA00012673"/>
    </source>
</evidence>
<dbReference type="Pfam" id="PF03404">
    <property type="entry name" value="Mo-co_dimer"/>
    <property type="match status" value="1"/>
</dbReference>
<comment type="catalytic activity">
    <reaction evidence="17">
        <text>nitrite + NADP(+) + H2O = nitrate + NADPH + H(+)</text>
        <dbReference type="Rhea" id="RHEA:19061"/>
        <dbReference type="ChEBI" id="CHEBI:15377"/>
        <dbReference type="ChEBI" id="CHEBI:15378"/>
        <dbReference type="ChEBI" id="CHEBI:16301"/>
        <dbReference type="ChEBI" id="CHEBI:17632"/>
        <dbReference type="ChEBI" id="CHEBI:57783"/>
        <dbReference type="ChEBI" id="CHEBI:58349"/>
        <dbReference type="EC" id="1.7.1.3"/>
    </reaction>
</comment>
<keyword evidence="9" id="KW-0500">Molybdenum</keyword>
<dbReference type="AlphaFoldDB" id="A0AAW0E2T4"/>
<dbReference type="InterPro" id="IPR005066">
    <property type="entry name" value="MoCF_OxRdtse_dimer"/>
</dbReference>
<dbReference type="Pfam" id="PF00970">
    <property type="entry name" value="FAD_binding_6"/>
    <property type="match status" value="1"/>
</dbReference>
<dbReference type="PANTHER" id="PTHR19372">
    <property type="entry name" value="SULFITE REDUCTASE"/>
    <property type="match status" value="1"/>
</dbReference>
<dbReference type="Gene3D" id="2.40.30.10">
    <property type="entry name" value="Translation factors"/>
    <property type="match status" value="1"/>
</dbReference>
<dbReference type="InterPro" id="IPR017927">
    <property type="entry name" value="FAD-bd_FR_type"/>
</dbReference>
<dbReference type="InterPro" id="IPR036400">
    <property type="entry name" value="Cyt_B5-like_heme/steroid_sf"/>
</dbReference>
<dbReference type="GO" id="GO:0006790">
    <property type="term" value="P:sulfur compound metabolic process"/>
    <property type="evidence" value="ECO:0007669"/>
    <property type="project" value="TreeGrafter"/>
</dbReference>
<dbReference type="GO" id="GO:0030151">
    <property type="term" value="F:molybdenum ion binding"/>
    <property type="evidence" value="ECO:0007669"/>
    <property type="project" value="InterPro"/>
</dbReference>
<dbReference type="InterPro" id="IPR017938">
    <property type="entry name" value="Riboflavin_synthase-like_b-brl"/>
</dbReference>
<evidence type="ECO:0000259" key="18">
    <source>
        <dbReference type="PROSITE" id="PS50255"/>
    </source>
</evidence>
<gene>
    <name evidence="20" type="ORF">VNI00_002133</name>
</gene>
<keyword evidence="13" id="KW-0274">FAD</keyword>
<dbReference type="InterPro" id="IPR018506">
    <property type="entry name" value="Cyt_B5_heme-BS"/>
</dbReference>
<keyword evidence="11" id="KW-0285">Flavoprotein</keyword>
<dbReference type="PANTHER" id="PTHR19372:SF7">
    <property type="entry name" value="SULFITE OXIDASE, MITOCHONDRIAL"/>
    <property type="match status" value="1"/>
</dbReference>
<evidence type="ECO:0000256" key="12">
    <source>
        <dbReference type="ARBA" id="ARBA00022723"/>
    </source>
</evidence>
<organism evidence="20 21">
    <name type="scientific">Paramarasmius palmivorus</name>
    <dbReference type="NCBI Taxonomy" id="297713"/>
    <lineage>
        <taxon>Eukaryota</taxon>
        <taxon>Fungi</taxon>
        <taxon>Dikarya</taxon>
        <taxon>Basidiomycota</taxon>
        <taxon>Agaricomycotina</taxon>
        <taxon>Agaricomycetes</taxon>
        <taxon>Agaricomycetidae</taxon>
        <taxon>Agaricales</taxon>
        <taxon>Marasmiineae</taxon>
        <taxon>Marasmiaceae</taxon>
        <taxon>Paramarasmius</taxon>
    </lineage>
</organism>
<dbReference type="GO" id="GO:0043546">
    <property type="term" value="F:molybdopterin cofactor binding"/>
    <property type="evidence" value="ECO:0007669"/>
    <property type="project" value="TreeGrafter"/>
</dbReference>
<dbReference type="Pfam" id="PF00173">
    <property type="entry name" value="Cyt-b5"/>
    <property type="match status" value="1"/>
</dbReference>
<keyword evidence="21" id="KW-1185">Reference proteome</keyword>
<dbReference type="EC" id="1.7.1.3" evidence="7"/>
<evidence type="ECO:0000256" key="1">
    <source>
        <dbReference type="ARBA" id="ARBA00001924"/>
    </source>
</evidence>
<keyword evidence="14" id="KW-0560">Oxidoreductase</keyword>
<keyword evidence="16" id="KW-0534">Nitrate assimilation</keyword>
<dbReference type="InterPro" id="IPR014756">
    <property type="entry name" value="Ig_E-set"/>
</dbReference>
<comment type="cofactor">
    <cofactor evidence="1">
        <name>Mo-molybdopterin</name>
        <dbReference type="ChEBI" id="CHEBI:71302"/>
    </cofactor>
</comment>
<dbReference type="PRINTS" id="PR00363">
    <property type="entry name" value="CYTOCHROMEB5"/>
</dbReference>
<dbReference type="InterPro" id="IPR001199">
    <property type="entry name" value="Cyt_B5-like_heme/steroid-bd"/>
</dbReference>
<evidence type="ECO:0000313" key="21">
    <source>
        <dbReference type="Proteomes" id="UP001383192"/>
    </source>
</evidence>
<dbReference type="InterPro" id="IPR008335">
    <property type="entry name" value="Mopterin_OxRdtase_euk"/>
</dbReference>
<evidence type="ECO:0000256" key="16">
    <source>
        <dbReference type="ARBA" id="ARBA00023063"/>
    </source>
</evidence>
<dbReference type="SMART" id="SM01117">
    <property type="entry name" value="Cyt-b5"/>
    <property type="match status" value="1"/>
</dbReference>
<evidence type="ECO:0000256" key="14">
    <source>
        <dbReference type="ARBA" id="ARBA00023002"/>
    </source>
</evidence>
<dbReference type="SUPFAM" id="SSF81296">
    <property type="entry name" value="E set domains"/>
    <property type="match status" value="1"/>
</dbReference>
<evidence type="ECO:0000313" key="20">
    <source>
        <dbReference type="EMBL" id="KAK7058499.1"/>
    </source>
</evidence>
<dbReference type="Gene3D" id="3.90.420.10">
    <property type="entry name" value="Oxidoreductase, molybdopterin-binding domain"/>
    <property type="match status" value="1"/>
</dbReference>
<dbReference type="SUPFAM" id="SSF55856">
    <property type="entry name" value="Cytochrome b5-like heme/steroid binding domain"/>
    <property type="match status" value="1"/>
</dbReference>
<evidence type="ECO:0000256" key="15">
    <source>
        <dbReference type="ARBA" id="ARBA00023004"/>
    </source>
</evidence>
<dbReference type="InterPro" id="IPR036374">
    <property type="entry name" value="OxRdtase_Mopterin-bd_sf"/>
</dbReference>
<name>A0AAW0E2T4_9AGAR</name>
<comment type="cofactor">
    <cofactor evidence="3">
        <name>FAD</name>
        <dbReference type="ChEBI" id="CHEBI:57692"/>
    </cofactor>
</comment>
<dbReference type="PRINTS" id="PR00407">
    <property type="entry name" value="EUMOPTERIN"/>
</dbReference>
<dbReference type="InterPro" id="IPR001433">
    <property type="entry name" value="OxRdtase_FAD/NAD-bd"/>
</dbReference>
<dbReference type="GO" id="GO:0042128">
    <property type="term" value="P:nitrate assimilation"/>
    <property type="evidence" value="ECO:0007669"/>
    <property type="project" value="UniProtKB-KW"/>
</dbReference>
<evidence type="ECO:0000256" key="10">
    <source>
        <dbReference type="ARBA" id="ARBA00022617"/>
    </source>
</evidence>
<dbReference type="EMBL" id="JAYKXP010000005">
    <property type="protein sequence ID" value="KAK7058499.1"/>
    <property type="molecule type" value="Genomic_DNA"/>
</dbReference>